<reference evidence="1" key="1">
    <citation type="submission" date="2020-08" db="EMBL/GenBank/DDBJ databases">
        <title>Multicomponent nature underlies the extraordinary mechanical properties of spider dragline silk.</title>
        <authorList>
            <person name="Kono N."/>
            <person name="Nakamura H."/>
            <person name="Mori M."/>
            <person name="Yoshida Y."/>
            <person name="Ohtoshi R."/>
            <person name="Malay A.D."/>
            <person name="Moran D.A.P."/>
            <person name="Tomita M."/>
            <person name="Numata K."/>
            <person name="Arakawa K."/>
        </authorList>
    </citation>
    <scope>NUCLEOTIDE SEQUENCE</scope>
</reference>
<comment type="caution">
    <text evidence="1">The sequence shown here is derived from an EMBL/GenBank/DDBJ whole genome shotgun (WGS) entry which is preliminary data.</text>
</comment>
<keyword evidence="2" id="KW-1185">Reference proteome</keyword>
<organism evidence="1 2">
    <name type="scientific">Trichonephila inaurata madagascariensis</name>
    <dbReference type="NCBI Taxonomy" id="2747483"/>
    <lineage>
        <taxon>Eukaryota</taxon>
        <taxon>Metazoa</taxon>
        <taxon>Ecdysozoa</taxon>
        <taxon>Arthropoda</taxon>
        <taxon>Chelicerata</taxon>
        <taxon>Arachnida</taxon>
        <taxon>Araneae</taxon>
        <taxon>Araneomorphae</taxon>
        <taxon>Entelegynae</taxon>
        <taxon>Araneoidea</taxon>
        <taxon>Nephilidae</taxon>
        <taxon>Trichonephila</taxon>
        <taxon>Trichonephila inaurata</taxon>
    </lineage>
</organism>
<dbReference type="EMBL" id="BMAV01025660">
    <property type="protein sequence ID" value="GFS43511.1"/>
    <property type="molecule type" value="Genomic_DNA"/>
</dbReference>
<evidence type="ECO:0000313" key="1">
    <source>
        <dbReference type="EMBL" id="GFS43511.1"/>
    </source>
</evidence>
<protein>
    <submittedName>
        <fullName evidence="1">Uncharacterized protein</fullName>
    </submittedName>
</protein>
<name>A0A8X6MBC7_9ARAC</name>
<evidence type="ECO:0000313" key="2">
    <source>
        <dbReference type="Proteomes" id="UP000886998"/>
    </source>
</evidence>
<dbReference type="Proteomes" id="UP000886998">
    <property type="component" value="Unassembled WGS sequence"/>
</dbReference>
<proteinExistence type="predicted"/>
<sequence>MKGEVKGNAFSGEFHSGKEILISLKGEDYTWRGFGGKCDAIYRNRIPTVCSTLLLYKRSLSWDCMISCHLETYSDSSCFFILSCSVFSVAISGEKLKHGGTVIFSVYIIE</sequence>
<accession>A0A8X6MBC7</accession>
<dbReference type="AlphaFoldDB" id="A0A8X6MBC7"/>
<gene>
    <name evidence="1" type="ORF">TNIN_294731</name>
</gene>